<dbReference type="AlphaFoldDB" id="A0A6M3JBE4"/>
<organism evidence="1">
    <name type="scientific">viral metagenome</name>
    <dbReference type="NCBI Taxonomy" id="1070528"/>
    <lineage>
        <taxon>unclassified sequences</taxon>
        <taxon>metagenomes</taxon>
        <taxon>organismal metagenomes</taxon>
    </lineage>
</organism>
<evidence type="ECO:0000313" key="1">
    <source>
        <dbReference type="EMBL" id="QJA66392.1"/>
    </source>
</evidence>
<accession>A0A6M3JBE4</accession>
<dbReference type="EMBL" id="MT141554">
    <property type="protein sequence ID" value="QJA66392.1"/>
    <property type="molecule type" value="Genomic_DNA"/>
</dbReference>
<protein>
    <submittedName>
        <fullName evidence="1">Uncharacterized protein</fullName>
    </submittedName>
</protein>
<gene>
    <name evidence="2" type="ORF">MM415A01503_0019</name>
    <name evidence="1" type="ORF">MM415B00353_0039</name>
</gene>
<sequence>MKAYDDDGTELVRCHCDNGEWWTECCNGANGCDCHGQPINMGTCNVCGGTGWRRPDADTMANVRTIQGRCFVGAGPTSGYWAGR</sequence>
<evidence type="ECO:0000313" key="2">
    <source>
        <dbReference type="EMBL" id="QJA76499.1"/>
    </source>
</evidence>
<reference evidence="1" key="1">
    <citation type="submission" date="2020-03" db="EMBL/GenBank/DDBJ databases">
        <title>The deep terrestrial virosphere.</title>
        <authorList>
            <person name="Holmfeldt K."/>
            <person name="Nilsson E."/>
            <person name="Simone D."/>
            <person name="Lopez-Fernandez M."/>
            <person name="Wu X."/>
            <person name="de Brujin I."/>
            <person name="Lundin D."/>
            <person name="Andersson A."/>
            <person name="Bertilsson S."/>
            <person name="Dopson M."/>
        </authorList>
    </citation>
    <scope>NUCLEOTIDE SEQUENCE</scope>
    <source>
        <strain evidence="2">MM415A01503</strain>
        <strain evidence="1">MM415B00353</strain>
    </source>
</reference>
<proteinExistence type="predicted"/>
<name>A0A6M3JBE4_9ZZZZ</name>
<dbReference type="EMBL" id="MT142228">
    <property type="protein sequence ID" value="QJA76499.1"/>
    <property type="molecule type" value="Genomic_DNA"/>
</dbReference>